<gene>
    <name evidence="2" type="ORF">EVAR_50907_1</name>
</gene>
<evidence type="ECO:0000313" key="2">
    <source>
        <dbReference type="EMBL" id="GBP72605.1"/>
    </source>
</evidence>
<feature type="compositionally biased region" description="Pro residues" evidence="1">
    <location>
        <begin position="1"/>
        <end position="22"/>
    </location>
</feature>
<comment type="caution">
    <text evidence="2">The sequence shown here is derived from an EMBL/GenBank/DDBJ whole genome shotgun (WGS) entry which is preliminary data.</text>
</comment>
<sequence length="88" mass="9916">MYTLTPTPPPTHPTPPTPPTPPNHRQMLVAQRLRISEASDTGFRTEHEPIDERFFFNLNHINKSLATYLSEYLKPLVVHAAIALATTV</sequence>
<name>A0A4C1YE41_EUMVA</name>
<organism evidence="2 3">
    <name type="scientific">Eumeta variegata</name>
    <name type="common">Bagworm moth</name>
    <name type="synonym">Eumeta japonica</name>
    <dbReference type="NCBI Taxonomy" id="151549"/>
    <lineage>
        <taxon>Eukaryota</taxon>
        <taxon>Metazoa</taxon>
        <taxon>Ecdysozoa</taxon>
        <taxon>Arthropoda</taxon>
        <taxon>Hexapoda</taxon>
        <taxon>Insecta</taxon>
        <taxon>Pterygota</taxon>
        <taxon>Neoptera</taxon>
        <taxon>Endopterygota</taxon>
        <taxon>Lepidoptera</taxon>
        <taxon>Glossata</taxon>
        <taxon>Ditrysia</taxon>
        <taxon>Tineoidea</taxon>
        <taxon>Psychidae</taxon>
        <taxon>Oiketicinae</taxon>
        <taxon>Eumeta</taxon>
    </lineage>
</organism>
<feature type="region of interest" description="Disordered" evidence="1">
    <location>
        <begin position="1"/>
        <end position="24"/>
    </location>
</feature>
<evidence type="ECO:0000313" key="3">
    <source>
        <dbReference type="Proteomes" id="UP000299102"/>
    </source>
</evidence>
<keyword evidence="3" id="KW-1185">Reference proteome</keyword>
<dbReference type="AlphaFoldDB" id="A0A4C1YE41"/>
<accession>A0A4C1YE41</accession>
<evidence type="ECO:0000256" key="1">
    <source>
        <dbReference type="SAM" id="MobiDB-lite"/>
    </source>
</evidence>
<reference evidence="2 3" key="1">
    <citation type="journal article" date="2019" name="Commun. Biol.">
        <title>The bagworm genome reveals a unique fibroin gene that provides high tensile strength.</title>
        <authorList>
            <person name="Kono N."/>
            <person name="Nakamura H."/>
            <person name="Ohtoshi R."/>
            <person name="Tomita M."/>
            <person name="Numata K."/>
            <person name="Arakawa K."/>
        </authorList>
    </citation>
    <scope>NUCLEOTIDE SEQUENCE [LARGE SCALE GENOMIC DNA]</scope>
</reference>
<dbReference type="Proteomes" id="UP000299102">
    <property type="component" value="Unassembled WGS sequence"/>
</dbReference>
<proteinExistence type="predicted"/>
<protein>
    <submittedName>
        <fullName evidence="2">Uncharacterized protein</fullName>
    </submittedName>
</protein>
<dbReference type="EMBL" id="BGZK01001151">
    <property type="protein sequence ID" value="GBP72605.1"/>
    <property type="molecule type" value="Genomic_DNA"/>
</dbReference>